<proteinExistence type="predicted"/>
<dbReference type="EMBL" id="RDRA01000006">
    <property type="protein sequence ID" value="RXG96396.1"/>
    <property type="molecule type" value="Genomic_DNA"/>
</dbReference>
<evidence type="ECO:0000313" key="3">
    <source>
        <dbReference type="Proteomes" id="UP000289946"/>
    </source>
</evidence>
<dbReference type="Proteomes" id="UP000289946">
    <property type="component" value="Unassembled WGS sequence"/>
</dbReference>
<dbReference type="Proteomes" id="UP000290174">
    <property type="component" value="Unassembled WGS sequence"/>
</dbReference>
<protein>
    <submittedName>
        <fullName evidence="1">Uncharacterized protein</fullName>
    </submittedName>
</protein>
<name>A0A4Q0QEJ4_9BRAD</name>
<comment type="caution">
    <text evidence="1">The sequence shown here is derived from an EMBL/GenBank/DDBJ whole genome shotgun (WGS) entry which is preliminary data.</text>
</comment>
<dbReference type="EMBL" id="RKMK01000035">
    <property type="protein sequence ID" value="RXG88704.1"/>
    <property type="molecule type" value="Genomic_DNA"/>
</dbReference>
<organism evidence="1 4">
    <name type="scientific">Bradyrhizobium zhanjiangense</name>
    <dbReference type="NCBI Taxonomy" id="1325107"/>
    <lineage>
        <taxon>Bacteria</taxon>
        <taxon>Pseudomonadati</taxon>
        <taxon>Pseudomonadota</taxon>
        <taxon>Alphaproteobacteria</taxon>
        <taxon>Hyphomicrobiales</taxon>
        <taxon>Nitrobacteraceae</taxon>
        <taxon>Bradyrhizobium</taxon>
    </lineage>
</organism>
<evidence type="ECO:0000313" key="2">
    <source>
        <dbReference type="EMBL" id="RXG96396.1"/>
    </source>
</evidence>
<evidence type="ECO:0000313" key="4">
    <source>
        <dbReference type="Proteomes" id="UP000290174"/>
    </source>
</evidence>
<evidence type="ECO:0000313" key="1">
    <source>
        <dbReference type="EMBL" id="RXG88704.1"/>
    </source>
</evidence>
<reference evidence="1 4" key="1">
    <citation type="submission" date="2018-11" db="EMBL/GenBank/DDBJ databases">
        <title>Bradyrhizobium sp. nov., isolated from effective nodules of peanut in China.</title>
        <authorList>
            <person name="Li Y."/>
        </authorList>
    </citation>
    <scope>NUCLEOTIDE SEQUENCE [LARGE SCALE GENOMIC DNA]</scope>
    <source>
        <strain evidence="1 4">CCBAU 51770</strain>
        <strain evidence="2 3">CCBAU 51781</strain>
    </source>
</reference>
<gene>
    <name evidence="1" type="ORF">EAS61_28935</name>
    <name evidence="2" type="ORF">EAS62_12520</name>
</gene>
<dbReference type="AlphaFoldDB" id="A0A4Q0QEJ4"/>
<keyword evidence="3" id="KW-1185">Reference proteome</keyword>
<accession>A0A4Q0QEJ4</accession>
<sequence length="87" mass="9352">MTSCQTEILRPRSCCGSPIATSGGRPQKRTLANLSKLPWEVIEALKTLLKGGTLLGGEPRELSIERSLPRGHVAAVLGMIRKIRSTG</sequence>